<sequence length="166" mass="19052">MDLNNAKVKDIKYHPELKNTWLKWKNKGLPEKNIKEILEMYNRKSKLYKEAPKLNLEIVSLLSDIAKKKDQYFVDTQNCVGTAIAASSEAVSIIINPSEEGIDDNRSVTRKSFITPQLNKNVKSVVETIISDKWLYGDNLKEKVKDVKEIEKVCVNIKEKISVKQT</sequence>
<organism evidence="1 2">
    <name type="scientific">Cardiocondyla obscurior</name>
    <dbReference type="NCBI Taxonomy" id="286306"/>
    <lineage>
        <taxon>Eukaryota</taxon>
        <taxon>Metazoa</taxon>
        <taxon>Ecdysozoa</taxon>
        <taxon>Arthropoda</taxon>
        <taxon>Hexapoda</taxon>
        <taxon>Insecta</taxon>
        <taxon>Pterygota</taxon>
        <taxon>Neoptera</taxon>
        <taxon>Endopterygota</taxon>
        <taxon>Hymenoptera</taxon>
        <taxon>Apocrita</taxon>
        <taxon>Aculeata</taxon>
        <taxon>Formicoidea</taxon>
        <taxon>Formicidae</taxon>
        <taxon>Myrmicinae</taxon>
        <taxon>Cardiocondyla</taxon>
    </lineage>
</organism>
<reference evidence="1 2" key="1">
    <citation type="submission" date="2023-03" db="EMBL/GenBank/DDBJ databases">
        <title>High recombination rates correlate with genetic variation in Cardiocondyla obscurior ants.</title>
        <authorList>
            <person name="Errbii M."/>
        </authorList>
    </citation>
    <scope>NUCLEOTIDE SEQUENCE [LARGE SCALE GENOMIC DNA]</scope>
    <source>
        <strain evidence="1">Alpha-2009</strain>
        <tissue evidence="1">Whole body</tissue>
    </source>
</reference>
<comment type="caution">
    <text evidence="1">The sequence shown here is derived from an EMBL/GenBank/DDBJ whole genome shotgun (WGS) entry which is preliminary data.</text>
</comment>
<keyword evidence="2" id="KW-1185">Reference proteome</keyword>
<evidence type="ECO:0000313" key="2">
    <source>
        <dbReference type="Proteomes" id="UP001430953"/>
    </source>
</evidence>
<name>A0AAW2F850_9HYME</name>
<accession>A0AAW2F850</accession>
<dbReference type="AlphaFoldDB" id="A0AAW2F850"/>
<dbReference type="Proteomes" id="UP001430953">
    <property type="component" value="Unassembled WGS sequence"/>
</dbReference>
<protein>
    <submittedName>
        <fullName evidence="1">Uncharacterized protein</fullName>
    </submittedName>
</protein>
<dbReference type="EMBL" id="JADYXP020000014">
    <property type="protein sequence ID" value="KAL0110744.1"/>
    <property type="molecule type" value="Genomic_DNA"/>
</dbReference>
<gene>
    <name evidence="1" type="ORF">PUN28_013999</name>
</gene>
<proteinExistence type="predicted"/>
<evidence type="ECO:0000313" key="1">
    <source>
        <dbReference type="EMBL" id="KAL0110744.1"/>
    </source>
</evidence>